<name>A0A1T4PM03_9FUSO</name>
<feature type="transmembrane region" description="Helical" evidence="1">
    <location>
        <begin position="346"/>
        <end position="368"/>
    </location>
</feature>
<keyword evidence="3" id="KW-1185">Reference proteome</keyword>
<protein>
    <submittedName>
        <fullName evidence="2">Uncharacterized membrane protein</fullName>
    </submittedName>
</protein>
<keyword evidence="1" id="KW-0472">Membrane</keyword>
<keyword evidence="1" id="KW-0812">Transmembrane</keyword>
<dbReference type="Proteomes" id="UP000191153">
    <property type="component" value="Unassembled WGS sequence"/>
</dbReference>
<reference evidence="2 3" key="1">
    <citation type="submission" date="2017-02" db="EMBL/GenBank/DDBJ databases">
        <authorList>
            <person name="Peterson S.W."/>
        </authorList>
    </citation>
    <scope>NUCLEOTIDE SEQUENCE [LARGE SCALE GENOMIC DNA]</scope>
    <source>
        <strain evidence="2 3">ATCC 700028</strain>
    </source>
</reference>
<feature type="transmembrane region" description="Helical" evidence="1">
    <location>
        <begin position="124"/>
        <end position="142"/>
    </location>
</feature>
<feature type="transmembrane region" description="Helical" evidence="1">
    <location>
        <begin position="304"/>
        <end position="326"/>
    </location>
</feature>
<dbReference type="STRING" id="180163.SAMN02745174_01966"/>
<evidence type="ECO:0000256" key="1">
    <source>
        <dbReference type="SAM" id="Phobius"/>
    </source>
</evidence>
<dbReference type="PANTHER" id="PTHR41771">
    <property type="entry name" value="MEMBRANE PROTEIN-RELATED"/>
    <property type="match status" value="1"/>
</dbReference>
<dbReference type="PANTHER" id="PTHR41771:SF1">
    <property type="entry name" value="MEMBRANE PROTEIN"/>
    <property type="match status" value="1"/>
</dbReference>
<evidence type="ECO:0000313" key="3">
    <source>
        <dbReference type="Proteomes" id="UP000191153"/>
    </source>
</evidence>
<feature type="transmembrane region" description="Helical" evidence="1">
    <location>
        <begin position="149"/>
        <end position="167"/>
    </location>
</feature>
<gene>
    <name evidence="2" type="ORF">SAMN02745174_01966</name>
</gene>
<organism evidence="2 3">
    <name type="scientific">Cetobacterium ceti</name>
    <dbReference type="NCBI Taxonomy" id="180163"/>
    <lineage>
        <taxon>Bacteria</taxon>
        <taxon>Fusobacteriati</taxon>
        <taxon>Fusobacteriota</taxon>
        <taxon>Fusobacteriia</taxon>
        <taxon>Fusobacteriales</taxon>
        <taxon>Fusobacteriaceae</taxon>
        <taxon>Cetobacterium</taxon>
    </lineage>
</organism>
<keyword evidence="1" id="KW-1133">Transmembrane helix</keyword>
<dbReference type="OrthoDB" id="5753718at2"/>
<accession>A0A1T4PM03</accession>
<evidence type="ECO:0000313" key="2">
    <source>
        <dbReference type="EMBL" id="SJZ92580.1"/>
    </source>
</evidence>
<dbReference type="InterPro" id="IPR012507">
    <property type="entry name" value="YibE_F"/>
</dbReference>
<feature type="transmembrane region" description="Helical" evidence="1">
    <location>
        <begin position="201"/>
        <end position="225"/>
    </location>
</feature>
<dbReference type="RefSeq" id="WP_078694428.1">
    <property type="nucleotide sequence ID" value="NZ_FUWX01000015.1"/>
</dbReference>
<dbReference type="AlphaFoldDB" id="A0A1T4PM03"/>
<dbReference type="Pfam" id="PF07907">
    <property type="entry name" value="YibE_F"/>
    <property type="match status" value="1"/>
</dbReference>
<dbReference type="EMBL" id="FUWX01000015">
    <property type="protein sequence ID" value="SJZ92580.1"/>
    <property type="molecule type" value="Genomic_DNA"/>
</dbReference>
<feature type="transmembrane region" description="Helical" evidence="1">
    <location>
        <begin position="173"/>
        <end position="194"/>
    </location>
</feature>
<feature type="transmembrane region" description="Helical" evidence="1">
    <location>
        <begin position="245"/>
        <end position="263"/>
    </location>
</feature>
<sequence>MKEKLLPILVVISIVLMAWLSPKYTMGFKGGKIFRQEFVTGRVIKVLNENLMKDPVMEGKFRGNQTLEVELLDGSMKGKIVSVYNSLSNLHNTYGKPGLKAIFTVRENNGKKIVWLYNEKRDTYIYILSSIFLLIVCILGKLKGIKSILSLIFTGAVIIYIMIPLMFSGVNPIPIAIGLASIITLVSFLLIGGFERKTYSAIIGAIFGITLAGTISYLSGIIMNLSGINMEGGEQLLYIAKNHSLQVQGLLFVAILIGSLGAVMDVAMSIASSVNELHQTNPTMGGKKLFISAMNIGKDIMGTMVNTLILAFAGGALPTMMMIWGYNMEYSQFINIPTIVIEIVNALAGSIGIIAAVPFTGAISILLINREKGRKFENEKGKIFTK</sequence>
<proteinExistence type="predicted"/>